<evidence type="ECO:0000313" key="8">
    <source>
        <dbReference type="Proteomes" id="UP000218231"/>
    </source>
</evidence>
<comment type="similarity">
    <text evidence="1">Belongs to the 1-acyl-sn-glycerol-3-phosphate acyltransferase family.</text>
</comment>
<dbReference type="SUPFAM" id="SSF69593">
    <property type="entry name" value="Glycerol-3-phosphate (1)-acyltransferase"/>
    <property type="match status" value="2"/>
</dbReference>
<feature type="transmembrane region" description="Helical" evidence="5">
    <location>
        <begin position="306"/>
        <end position="324"/>
    </location>
</feature>
<dbReference type="Pfam" id="PF16076">
    <property type="entry name" value="Acyltransf_C"/>
    <property type="match status" value="1"/>
</dbReference>
<evidence type="ECO:0000259" key="6">
    <source>
        <dbReference type="SMART" id="SM00563"/>
    </source>
</evidence>
<feature type="transmembrane region" description="Helical" evidence="5">
    <location>
        <begin position="671"/>
        <end position="691"/>
    </location>
</feature>
<dbReference type="PANTHER" id="PTHR10983">
    <property type="entry name" value="1-ACYLGLYCEROL-3-PHOSPHATE ACYLTRANSFERASE-RELATED"/>
    <property type="match status" value="1"/>
</dbReference>
<proteinExistence type="inferred from homology"/>
<dbReference type="SMART" id="SM00563">
    <property type="entry name" value="PlsC"/>
    <property type="match status" value="2"/>
</dbReference>
<feature type="transmembrane region" description="Helical" evidence="5">
    <location>
        <begin position="6"/>
        <end position="33"/>
    </location>
</feature>
<feature type="transmembrane region" description="Helical" evidence="5">
    <location>
        <begin position="433"/>
        <end position="450"/>
    </location>
</feature>
<evidence type="ECO:0000256" key="3">
    <source>
        <dbReference type="ARBA" id="ARBA00023315"/>
    </source>
</evidence>
<dbReference type="PANTHER" id="PTHR10983:SF16">
    <property type="entry name" value="LYSOCARDIOLIPIN ACYLTRANSFERASE 1"/>
    <property type="match status" value="1"/>
</dbReference>
<gene>
    <name evidence="7" type="ORF">WR25_17516</name>
</gene>
<dbReference type="InterPro" id="IPR032098">
    <property type="entry name" value="Acyltransf_C"/>
</dbReference>
<dbReference type="GO" id="GO:0016746">
    <property type="term" value="F:acyltransferase activity"/>
    <property type="evidence" value="ECO:0007669"/>
    <property type="project" value="UniProtKB-KW"/>
</dbReference>
<dbReference type="OrthoDB" id="186786at2759"/>
<accession>A0A2A2L6Q4</accession>
<feature type="domain" description="Phospholipid/glycerol acyltransferase" evidence="6">
    <location>
        <begin position="466"/>
        <end position="590"/>
    </location>
</feature>
<dbReference type="InterPro" id="IPR002123">
    <property type="entry name" value="Plipid/glycerol_acylTrfase"/>
</dbReference>
<feature type="transmembrane region" description="Helical" evidence="5">
    <location>
        <begin position="393"/>
        <end position="421"/>
    </location>
</feature>
<dbReference type="GO" id="GO:0036149">
    <property type="term" value="P:phosphatidylinositol acyl-chain remodeling"/>
    <property type="evidence" value="ECO:0007669"/>
    <property type="project" value="TreeGrafter"/>
</dbReference>
<sequence>MRLHGLVFALLSFLTSFLGAVFMLFPFIPFAYFCPRIWRFVADRLVGYWLTFPASLIEFVFGSRFHVTGDLIKRDGPGILLMNHRTRLDWCFLWCALYKMDPWLLTTLKISLKSALKKIPGAGWAMQCGSFMFLDRKFESDKDWIRKLINYYSEAGSSYQLLLFAEGTDRGKRAMELSNTFADSHQLARYEYLLHPRTTGFNFLLDEMRKNNYIQYVYDVTIAYGGEHIVESEVELVKSGIFPEEVHFDVKRYPIEDVPLDAEESALWLQDIWRNKESVLKRFYTKNHKFEPSGERFSWPVNTRGIGYAVAFAFWIVISLFWLYCIYSYWFVKLYVLIAIGFYSVVQLKFGGMDVLSTELQQQLHSKSKSRRMSSPGEPPILKEQPLSIRVRGWLFAAFIFFSALFGIAVIVTPLLPLIFVNPKLWRKILDRLVGLWICMPAAMMSVIFGSRTHVRGDRIDHADAAIIIMNHRTRLDWLFFWDALFKIDPWLLTTEKISLKGILKYVPGAGWAMQANAFIFLDRSFATDAGRLDTILDYFINIGYNYQILFYPEGTDKCPKATERSRIYAEKKGLVHYDYVLHPRTTADYVKYLYDVTVGFGDAIVQSEVDLIVNGASPKEIHYQIRKIPISDLPQDKEEKLRRFYSMDPARRKFDQTRNGHDYELEQRDYILQIAIIGLWVVTTFFWISAFFEVSFMFYFIILSCIIYVCIQKFYGGLEFFVIEKFNEHRARQRGQSVPLSVPSEPSPVESSDSNDM</sequence>
<feature type="transmembrane region" description="Helical" evidence="5">
    <location>
        <begin position="45"/>
        <end position="67"/>
    </location>
</feature>
<dbReference type="Proteomes" id="UP000218231">
    <property type="component" value="Unassembled WGS sequence"/>
</dbReference>
<keyword evidence="5" id="KW-1133">Transmembrane helix</keyword>
<evidence type="ECO:0000256" key="5">
    <source>
        <dbReference type="SAM" id="Phobius"/>
    </source>
</evidence>
<feature type="region of interest" description="Disordered" evidence="4">
    <location>
        <begin position="738"/>
        <end position="758"/>
    </location>
</feature>
<protein>
    <recommendedName>
        <fullName evidence="6">Phospholipid/glycerol acyltransferase domain-containing protein</fullName>
    </recommendedName>
</protein>
<organism evidence="7 8">
    <name type="scientific">Diploscapter pachys</name>
    <dbReference type="NCBI Taxonomy" id="2018661"/>
    <lineage>
        <taxon>Eukaryota</taxon>
        <taxon>Metazoa</taxon>
        <taxon>Ecdysozoa</taxon>
        <taxon>Nematoda</taxon>
        <taxon>Chromadorea</taxon>
        <taxon>Rhabditida</taxon>
        <taxon>Rhabditina</taxon>
        <taxon>Rhabditomorpha</taxon>
        <taxon>Rhabditoidea</taxon>
        <taxon>Rhabditidae</taxon>
        <taxon>Diploscapter</taxon>
    </lineage>
</organism>
<evidence type="ECO:0000256" key="1">
    <source>
        <dbReference type="ARBA" id="ARBA00008655"/>
    </source>
</evidence>
<comment type="caution">
    <text evidence="7">The sequence shown here is derived from an EMBL/GenBank/DDBJ whole genome shotgun (WGS) entry which is preliminary data.</text>
</comment>
<keyword evidence="8" id="KW-1185">Reference proteome</keyword>
<keyword evidence="5" id="KW-0472">Membrane</keyword>
<dbReference type="Pfam" id="PF01553">
    <property type="entry name" value="Acyltransferase"/>
    <property type="match status" value="2"/>
</dbReference>
<reference evidence="7 8" key="1">
    <citation type="journal article" date="2017" name="Curr. Biol.">
        <title>Genome architecture and evolution of a unichromosomal asexual nematode.</title>
        <authorList>
            <person name="Fradin H."/>
            <person name="Zegar C."/>
            <person name="Gutwein M."/>
            <person name="Lucas J."/>
            <person name="Kovtun M."/>
            <person name="Corcoran D."/>
            <person name="Baugh L.R."/>
            <person name="Kiontke K."/>
            <person name="Gunsalus K."/>
            <person name="Fitch D.H."/>
            <person name="Piano F."/>
        </authorList>
    </citation>
    <scope>NUCLEOTIDE SEQUENCE [LARGE SCALE GENOMIC DNA]</scope>
    <source>
        <strain evidence="7">PF1309</strain>
    </source>
</reference>
<keyword evidence="3" id="KW-0012">Acyltransferase</keyword>
<evidence type="ECO:0000256" key="2">
    <source>
        <dbReference type="ARBA" id="ARBA00022679"/>
    </source>
</evidence>
<evidence type="ECO:0000256" key="4">
    <source>
        <dbReference type="SAM" id="MobiDB-lite"/>
    </source>
</evidence>
<feature type="transmembrane region" description="Helical" evidence="5">
    <location>
        <begin position="697"/>
        <end position="716"/>
    </location>
</feature>
<dbReference type="EMBL" id="LIAE01007128">
    <property type="protein sequence ID" value="PAV81775.1"/>
    <property type="molecule type" value="Genomic_DNA"/>
</dbReference>
<dbReference type="STRING" id="2018661.A0A2A2L6Q4"/>
<dbReference type="CDD" id="cd07990">
    <property type="entry name" value="LPLAT_LCLAT1-like"/>
    <property type="match status" value="2"/>
</dbReference>
<name>A0A2A2L6Q4_9BILA</name>
<feature type="domain" description="Phospholipid/glycerol acyltransferase" evidence="6">
    <location>
        <begin position="78"/>
        <end position="202"/>
    </location>
</feature>
<keyword evidence="5" id="KW-0812">Transmembrane</keyword>
<evidence type="ECO:0000313" key="7">
    <source>
        <dbReference type="EMBL" id="PAV81775.1"/>
    </source>
</evidence>
<dbReference type="AlphaFoldDB" id="A0A2A2L6Q4"/>
<keyword evidence="2" id="KW-0808">Transferase</keyword>
<dbReference type="GO" id="GO:0005783">
    <property type="term" value="C:endoplasmic reticulum"/>
    <property type="evidence" value="ECO:0007669"/>
    <property type="project" value="TreeGrafter"/>
</dbReference>